<comment type="caution">
    <text evidence="2">The sequence shown here is derived from an EMBL/GenBank/DDBJ whole genome shotgun (WGS) entry which is preliminary data.</text>
</comment>
<feature type="region of interest" description="Disordered" evidence="1">
    <location>
        <begin position="96"/>
        <end position="140"/>
    </location>
</feature>
<feature type="compositionally biased region" description="Basic and acidic residues" evidence="1">
    <location>
        <begin position="109"/>
        <end position="118"/>
    </location>
</feature>
<dbReference type="PATRIC" id="fig|935700.4.peg.1615"/>
<dbReference type="STRING" id="935700.jaqu_15590"/>
<reference evidence="2 3" key="1">
    <citation type="submission" date="2015-02" db="EMBL/GenBank/DDBJ databases">
        <title>Genome Sequence of Jannaschia aquimarina DSM28248, a member of the Roseobacter clade.</title>
        <authorList>
            <person name="Voget S."/>
            <person name="Daniel R."/>
        </authorList>
    </citation>
    <scope>NUCLEOTIDE SEQUENCE [LARGE SCALE GENOMIC DNA]</scope>
    <source>
        <strain evidence="2 3">GSW-M26</strain>
    </source>
</reference>
<feature type="compositionally biased region" description="Low complexity" evidence="1">
    <location>
        <begin position="121"/>
        <end position="133"/>
    </location>
</feature>
<proteinExistence type="predicted"/>
<dbReference type="RefSeq" id="WP_043918380.1">
    <property type="nucleotide sequence ID" value="NZ_JYFE01000027.1"/>
</dbReference>
<name>A0A0D1EIP3_9RHOB</name>
<keyword evidence="3" id="KW-1185">Reference proteome</keyword>
<dbReference type="AlphaFoldDB" id="A0A0D1EIP3"/>
<dbReference type="EMBL" id="JYFE01000027">
    <property type="protein sequence ID" value="KIT16771.1"/>
    <property type="molecule type" value="Genomic_DNA"/>
</dbReference>
<evidence type="ECO:0000313" key="3">
    <source>
        <dbReference type="Proteomes" id="UP000032232"/>
    </source>
</evidence>
<sequence length="154" mass="16933">MSYDIHITRKQFWADEEGEAISREEWLAHVAASPDLTESEAKMFGEDPPIARDICLPDGSTETVWWRRGDIRAYGPTTELLVALYPHARTLGAKLQGDDGEMYGPDGQVVERDPERQGLEPAVPGASAPGSAPADEKPRHGWLAALLGRLKGER</sequence>
<evidence type="ECO:0000313" key="2">
    <source>
        <dbReference type="EMBL" id="KIT16771.1"/>
    </source>
</evidence>
<accession>A0A0D1EIP3</accession>
<evidence type="ECO:0000256" key="1">
    <source>
        <dbReference type="SAM" id="MobiDB-lite"/>
    </source>
</evidence>
<dbReference type="Proteomes" id="UP000032232">
    <property type="component" value="Unassembled WGS sequence"/>
</dbReference>
<organism evidence="2 3">
    <name type="scientific">Jannaschia aquimarina</name>
    <dbReference type="NCBI Taxonomy" id="935700"/>
    <lineage>
        <taxon>Bacteria</taxon>
        <taxon>Pseudomonadati</taxon>
        <taxon>Pseudomonadota</taxon>
        <taxon>Alphaproteobacteria</taxon>
        <taxon>Rhodobacterales</taxon>
        <taxon>Roseobacteraceae</taxon>
        <taxon>Jannaschia</taxon>
    </lineage>
</organism>
<gene>
    <name evidence="2" type="ORF">jaqu_15590</name>
</gene>
<protein>
    <submittedName>
        <fullName evidence="2">Uncharacterized protein</fullName>
    </submittedName>
</protein>